<proteinExistence type="predicted"/>
<protein>
    <recommendedName>
        <fullName evidence="3">ApeA N-terminal domain-containing protein</fullName>
    </recommendedName>
</protein>
<sequence>MQMLMMNNANSLLSRDSFSLQLIIEEGIFLGRLLDQHERFPDNSPCLILTALPFLTIAEHDAIPFLNRKLGLGLPTEDARLTSIRHMTKSLDSKHFDFEAYSCQANKVIEHLNKQFYLFNRKTGSWIDWGRTNVGISYYEDAPIYASYSSTHLFTQDSPDLLGTDEHKYEDQIGFSTGKSGRVLLEFAKSYFPSPEMYQTHRFHVKANDWKYGKLTASLEKQGIHDGSIFFFFSELLMLLSSVCALRSAGYFNDAAWLKYSSLTLDHAWRAIERFSGYHRKKGDKSTIPTDFLNSVSRLLNRDEKKFINKTHPLRNAMMHYDFTDKIVPIEVDGSDPWTVMSVASETVAGMSALEYGCELFRVRDKLIDSISELISFPNYNPFKSPLGWR</sequence>
<evidence type="ECO:0008006" key="3">
    <source>
        <dbReference type="Google" id="ProtNLM"/>
    </source>
</evidence>
<dbReference type="AlphaFoldDB" id="A0A6L8RLP2"/>
<evidence type="ECO:0000313" key="2">
    <source>
        <dbReference type="Proteomes" id="UP000481598"/>
    </source>
</evidence>
<dbReference type="Proteomes" id="UP000481598">
    <property type="component" value="Unassembled WGS sequence"/>
</dbReference>
<reference evidence="1 2" key="1">
    <citation type="journal article" date="2019" name="Nat. Med.">
        <title>A library of human gut bacterial isolates paired with longitudinal multiomics data enables mechanistic microbiome research.</title>
        <authorList>
            <person name="Poyet M."/>
            <person name="Groussin M."/>
            <person name="Gibbons S.M."/>
            <person name="Avila-Pacheco J."/>
            <person name="Jiang X."/>
            <person name="Kearney S.M."/>
            <person name="Perrotta A.R."/>
            <person name="Berdy B."/>
            <person name="Zhao S."/>
            <person name="Lieberman T.D."/>
            <person name="Swanson P.K."/>
            <person name="Smith M."/>
            <person name="Roesemann S."/>
            <person name="Alexander J.E."/>
            <person name="Rich S.A."/>
            <person name="Livny J."/>
            <person name="Vlamakis H."/>
            <person name="Clish C."/>
            <person name="Bullock K."/>
            <person name="Deik A."/>
            <person name="Scott J."/>
            <person name="Pierce K.A."/>
            <person name="Xavier R.J."/>
            <person name="Alm E.J."/>
        </authorList>
    </citation>
    <scope>NUCLEOTIDE SEQUENCE [LARGE SCALE GENOMIC DNA]</scope>
    <source>
        <strain evidence="1 2">BIOML-A10</strain>
    </source>
</reference>
<gene>
    <name evidence="1" type="ORF">GT635_09295</name>
</gene>
<dbReference type="EMBL" id="WWTB01000025">
    <property type="protein sequence ID" value="MZJ86637.1"/>
    <property type="molecule type" value="Genomic_DNA"/>
</dbReference>
<evidence type="ECO:0000313" key="1">
    <source>
        <dbReference type="EMBL" id="MZJ86637.1"/>
    </source>
</evidence>
<comment type="caution">
    <text evidence="1">The sequence shown here is derived from an EMBL/GenBank/DDBJ whole genome shotgun (WGS) entry which is preliminary data.</text>
</comment>
<accession>A0A6L8RLP2</accession>
<dbReference type="RefSeq" id="WP_161154761.1">
    <property type="nucleotide sequence ID" value="NZ_WWSY01000001.1"/>
</dbReference>
<organism evidence="1 2">
    <name type="scientific">Collinsella aerofaciens</name>
    <dbReference type="NCBI Taxonomy" id="74426"/>
    <lineage>
        <taxon>Bacteria</taxon>
        <taxon>Bacillati</taxon>
        <taxon>Actinomycetota</taxon>
        <taxon>Coriobacteriia</taxon>
        <taxon>Coriobacteriales</taxon>
        <taxon>Coriobacteriaceae</taxon>
        <taxon>Collinsella</taxon>
    </lineage>
</organism>
<name>A0A6L8RLP2_9ACTN</name>